<dbReference type="EC" id="3.5.4.4" evidence="3"/>
<evidence type="ECO:0000256" key="1">
    <source>
        <dbReference type="ARBA" id="ARBA00001947"/>
    </source>
</evidence>
<dbReference type="InterPro" id="IPR032466">
    <property type="entry name" value="Metal_Hydrolase"/>
</dbReference>
<evidence type="ECO:0000256" key="3">
    <source>
        <dbReference type="ARBA" id="ARBA00012784"/>
    </source>
</evidence>
<comment type="cofactor">
    <cofactor evidence="1">
        <name>Zn(2+)</name>
        <dbReference type="ChEBI" id="CHEBI:29105"/>
    </cofactor>
</comment>
<dbReference type="RefSeq" id="WP_148463487.1">
    <property type="nucleotide sequence ID" value="NZ_JAAITS010000033.1"/>
</dbReference>
<dbReference type="EMBL" id="JAAITS010000033">
    <property type="protein sequence ID" value="NSG86124.1"/>
    <property type="molecule type" value="Genomic_DNA"/>
</dbReference>
<gene>
    <name evidence="8" type="ORF">G5B17_12055</name>
</gene>
<dbReference type="Pfam" id="PF00962">
    <property type="entry name" value="A_deaminase"/>
    <property type="match status" value="1"/>
</dbReference>
<reference evidence="8 9" key="1">
    <citation type="journal article" date="2020" name="Cell Host Microbe">
        <title>Functional and Genomic Variation between Human-Derived Isolates of Lachnospiraceae Reveals Inter- and Intra-Species Diversity.</title>
        <authorList>
            <person name="Sorbara M.T."/>
            <person name="Littmann E.R."/>
            <person name="Fontana E."/>
            <person name="Moody T.U."/>
            <person name="Kohout C.E."/>
            <person name="Gjonbalaj M."/>
            <person name="Eaton V."/>
            <person name="Seok R."/>
            <person name="Leiner I.M."/>
            <person name="Pamer E.G."/>
        </authorList>
    </citation>
    <scope>NUCLEOTIDE SEQUENCE [LARGE SCALE GENOMIC DNA]</scope>
    <source>
        <strain evidence="8 9">MSK.17.74</strain>
    </source>
</reference>
<name>A0ABX2H9T6_9FIRM</name>
<sequence length="849" mass="100040">MDIERGNIEIVFQKIPYMYVIKSWLEMVDYCSYSKIEEDIYMRYSSDVFPCATDDERRNNYLFMCSQMKFQTDLWKNDISEDIGVFQLVFSVANKMLRLDGNEIKCKFDQLLRWREISLLMGQDFFTCAYLAYDDWKKGYNTQYFAWLPIIRSDNSRLHNILEQGVAENHFHLNGSTKIFELNWLCLMNHISSRNAEFKKITRTMQMQRNDSFDKRGIKEDFYTECLRAALYRGYLFFLIKENSYMFGTAEALIKKVENGISLREITSDIQNLIDMAGNLYGTKINGAVLDYALENEMMKYNDNVCRLLAGERKFLYCCYRCVLTGKFDRFQKNIFYAYLIMRTDFRGELIQSNKKIGFGNFSDYQDRKEFFIEGHKPYEDELVRLALNESLTKKNMLSLEARICPKNTSAKLIKNLKKYKRIVKSEPVNDGYDKLIYVLHFPKLFDRPFKDGVPRNNNVRKMAARQARSIVAMLDKNGEINQHIKGIDACSSEIACRPEVFGQIYRYLTAKRVKVENASRFHNCEDVQNLQMTYHVGEDFFDIIDGLRAIDEVLLFCNYRRGSRLGHALALGISPEKYYAMKGYKVALSKQILLDDIVWLYCRSGELGCSLDEKLKTNLIEKYTLLYKEIYENNVGNGSCPSIHEYYQSWKLRGDNPQCYRLEEKEFNAALETTELVYFDRFRFNPRVDNNLRRNKRYRDLYYYYHFNKKVREKGNEVTEFKVTKEYIKLVRIMQDKMIAELACKGIGIETNPSSNYLIGTIKKYEEHPILRFNSRKLKATNTGENLCVSINTDDQGVFDTLLENEYALMTLALKKATDDDMNALYDIEDIYEWSDYVRRMGIDQVFS</sequence>
<keyword evidence="5" id="KW-0378">Hydrolase</keyword>
<evidence type="ECO:0000256" key="2">
    <source>
        <dbReference type="ARBA" id="ARBA00006676"/>
    </source>
</evidence>
<dbReference type="PANTHER" id="PTHR11409">
    <property type="entry name" value="ADENOSINE DEAMINASE"/>
    <property type="match status" value="1"/>
</dbReference>
<dbReference type="Gene3D" id="3.20.20.140">
    <property type="entry name" value="Metal-dependent hydrolases"/>
    <property type="match status" value="2"/>
</dbReference>
<keyword evidence="9" id="KW-1185">Reference proteome</keyword>
<evidence type="ECO:0000256" key="5">
    <source>
        <dbReference type="ARBA" id="ARBA00022801"/>
    </source>
</evidence>
<protein>
    <recommendedName>
        <fullName evidence="3">adenosine deaminase</fullName>
        <ecNumber evidence="3">3.5.4.4</ecNumber>
    </recommendedName>
</protein>
<evidence type="ECO:0000259" key="7">
    <source>
        <dbReference type="Pfam" id="PF00962"/>
    </source>
</evidence>
<accession>A0ABX2H9T6</accession>
<feature type="domain" description="Adenosine deaminase" evidence="7">
    <location>
        <begin position="733"/>
        <end position="811"/>
    </location>
</feature>
<evidence type="ECO:0000256" key="4">
    <source>
        <dbReference type="ARBA" id="ARBA00022723"/>
    </source>
</evidence>
<organism evidence="8 9">
    <name type="scientific">Blautia faecis</name>
    <dbReference type="NCBI Taxonomy" id="871665"/>
    <lineage>
        <taxon>Bacteria</taxon>
        <taxon>Bacillati</taxon>
        <taxon>Bacillota</taxon>
        <taxon>Clostridia</taxon>
        <taxon>Lachnospirales</taxon>
        <taxon>Lachnospiraceae</taxon>
        <taxon>Blautia</taxon>
    </lineage>
</organism>
<dbReference type="SUPFAM" id="SSF51556">
    <property type="entry name" value="Metallo-dependent hydrolases"/>
    <property type="match status" value="1"/>
</dbReference>
<dbReference type="InterPro" id="IPR001365">
    <property type="entry name" value="A_deaminase_dom"/>
</dbReference>
<evidence type="ECO:0000256" key="6">
    <source>
        <dbReference type="ARBA" id="ARBA00022833"/>
    </source>
</evidence>
<comment type="similarity">
    <text evidence="2">Belongs to the metallo-dependent hydrolases superfamily. Adenosine and AMP deaminases family.</text>
</comment>
<evidence type="ECO:0000313" key="9">
    <source>
        <dbReference type="Proteomes" id="UP001644719"/>
    </source>
</evidence>
<dbReference type="Proteomes" id="UP001644719">
    <property type="component" value="Unassembled WGS sequence"/>
</dbReference>
<dbReference type="InterPro" id="IPR006330">
    <property type="entry name" value="Ado/ade_deaminase"/>
</dbReference>
<dbReference type="PANTHER" id="PTHR11409:SF43">
    <property type="entry name" value="ADENOSINE DEAMINASE"/>
    <property type="match status" value="1"/>
</dbReference>
<evidence type="ECO:0000313" key="8">
    <source>
        <dbReference type="EMBL" id="NSG86124.1"/>
    </source>
</evidence>
<comment type="caution">
    <text evidence="8">The sequence shown here is derived from an EMBL/GenBank/DDBJ whole genome shotgun (WGS) entry which is preliminary data.</text>
</comment>
<keyword evidence="6" id="KW-0862">Zinc</keyword>
<proteinExistence type="inferred from homology"/>
<keyword evidence="4" id="KW-0479">Metal-binding</keyword>